<evidence type="ECO:0008006" key="4">
    <source>
        <dbReference type="Google" id="ProtNLM"/>
    </source>
</evidence>
<comment type="caution">
    <text evidence="2">The sequence shown here is derived from an EMBL/GenBank/DDBJ whole genome shotgun (WGS) entry which is preliminary data.</text>
</comment>
<protein>
    <recommendedName>
        <fullName evidence="4">C2H2-type domain-containing protein</fullName>
    </recommendedName>
</protein>
<feature type="non-terminal residue" evidence="2">
    <location>
        <position position="1"/>
    </location>
</feature>
<proteinExistence type="predicted"/>
<sequence length="199" mass="21507">CLICGKDVLGAERQNHMGKHIMLSLHGITEKNLIAAVATSYPCGSCGGSMSNGACALSIRGRKAISTCREVYEFQIKPASKSTTAKASTNVPIACALCPQTHWKYNMATHLSDSHPHWEITAKKPERIEFETKIALAEDEERRLGVPPPQPQSKKRPATSPPGTPRCSKVARIAFTDDDLATLTRDSDTVGSSDAMDVD</sequence>
<name>A0AAV9ZHA5_9AGAR</name>
<reference evidence="2 3" key="1">
    <citation type="journal article" date="2024" name="J Genomics">
        <title>Draft genome sequencing and assembly of Favolaschia claudopus CIRM-BRFM 2984 isolated from oak limbs.</title>
        <authorList>
            <person name="Navarro D."/>
            <person name="Drula E."/>
            <person name="Chaduli D."/>
            <person name="Cazenave R."/>
            <person name="Ahrendt S."/>
            <person name="Wang J."/>
            <person name="Lipzen A."/>
            <person name="Daum C."/>
            <person name="Barry K."/>
            <person name="Grigoriev I.V."/>
            <person name="Favel A."/>
            <person name="Rosso M.N."/>
            <person name="Martin F."/>
        </authorList>
    </citation>
    <scope>NUCLEOTIDE SEQUENCE [LARGE SCALE GENOMIC DNA]</scope>
    <source>
        <strain evidence="2 3">CIRM-BRFM 2984</strain>
    </source>
</reference>
<dbReference type="EMBL" id="JAWWNJ010000148">
    <property type="protein sequence ID" value="KAK6981698.1"/>
    <property type="molecule type" value="Genomic_DNA"/>
</dbReference>
<gene>
    <name evidence="2" type="ORF">R3P38DRAFT_2578115</name>
</gene>
<accession>A0AAV9ZHA5</accession>
<keyword evidence="3" id="KW-1185">Reference proteome</keyword>
<evidence type="ECO:0000313" key="2">
    <source>
        <dbReference type="EMBL" id="KAK6981698.1"/>
    </source>
</evidence>
<evidence type="ECO:0000313" key="3">
    <source>
        <dbReference type="Proteomes" id="UP001362999"/>
    </source>
</evidence>
<dbReference type="AlphaFoldDB" id="A0AAV9ZHA5"/>
<organism evidence="2 3">
    <name type="scientific">Favolaschia claudopus</name>
    <dbReference type="NCBI Taxonomy" id="2862362"/>
    <lineage>
        <taxon>Eukaryota</taxon>
        <taxon>Fungi</taxon>
        <taxon>Dikarya</taxon>
        <taxon>Basidiomycota</taxon>
        <taxon>Agaricomycotina</taxon>
        <taxon>Agaricomycetes</taxon>
        <taxon>Agaricomycetidae</taxon>
        <taxon>Agaricales</taxon>
        <taxon>Marasmiineae</taxon>
        <taxon>Mycenaceae</taxon>
        <taxon>Favolaschia</taxon>
    </lineage>
</organism>
<evidence type="ECO:0000256" key="1">
    <source>
        <dbReference type="SAM" id="MobiDB-lite"/>
    </source>
</evidence>
<dbReference type="Proteomes" id="UP001362999">
    <property type="component" value="Unassembled WGS sequence"/>
</dbReference>
<feature type="region of interest" description="Disordered" evidence="1">
    <location>
        <begin position="138"/>
        <end position="168"/>
    </location>
</feature>